<evidence type="ECO:0000256" key="1">
    <source>
        <dbReference type="SAM" id="MobiDB-lite"/>
    </source>
</evidence>
<protein>
    <submittedName>
        <fullName evidence="2">Uncharacterized protein</fullName>
    </submittedName>
</protein>
<accession>A0A7R8XEM0</accession>
<name>A0A7R8XEM0_9CRUS</name>
<reference evidence="2" key="1">
    <citation type="submission" date="2020-11" db="EMBL/GenBank/DDBJ databases">
        <authorList>
            <person name="Tran Van P."/>
        </authorList>
    </citation>
    <scope>NUCLEOTIDE SEQUENCE</scope>
</reference>
<dbReference type="AlphaFoldDB" id="A0A7R8XEM0"/>
<dbReference type="Proteomes" id="UP000677054">
    <property type="component" value="Unassembled WGS sequence"/>
</dbReference>
<organism evidence="2">
    <name type="scientific">Darwinula stevensoni</name>
    <dbReference type="NCBI Taxonomy" id="69355"/>
    <lineage>
        <taxon>Eukaryota</taxon>
        <taxon>Metazoa</taxon>
        <taxon>Ecdysozoa</taxon>
        <taxon>Arthropoda</taxon>
        <taxon>Crustacea</taxon>
        <taxon>Oligostraca</taxon>
        <taxon>Ostracoda</taxon>
        <taxon>Podocopa</taxon>
        <taxon>Podocopida</taxon>
        <taxon>Darwinulocopina</taxon>
        <taxon>Darwinuloidea</taxon>
        <taxon>Darwinulidae</taxon>
        <taxon>Darwinula</taxon>
    </lineage>
</organism>
<dbReference type="EMBL" id="CAJPEV010002045">
    <property type="protein sequence ID" value="CAG0895432.1"/>
    <property type="molecule type" value="Genomic_DNA"/>
</dbReference>
<keyword evidence="3" id="KW-1185">Reference proteome</keyword>
<evidence type="ECO:0000313" key="2">
    <source>
        <dbReference type="EMBL" id="CAD7248892.1"/>
    </source>
</evidence>
<gene>
    <name evidence="2" type="ORF">DSTB1V02_LOCUS8699</name>
</gene>
<evidence type="ECO:0000313" key="3">
    <source>
        <dbReference type="Proteomes" id="UP000677054"/>
    </source>
</evidence>
<sequence length="357" mass="39963">MNTNCSKWRFSSASHDILTLIREGSQSWGCVSGSRLPVLALVSSWCLVADFEAMAPPKAKLEVPKYKTGQDIEDYLKVFELIVDASGLTAEQKKTQFLISFEIGTLYHRLIRDVRGDGSFADVKARLISTFKGKFAEFDSMIAFKKRVQLRTECHQAGHAPQHCQAQSQSVRSPSHSPNGNPRQMNQRQMGTPPPQHRFSVILGMDLLQNNPFILDPQKHALIKRVLADSDDDRHFVKAPVPVHALYDFKIQPAQETAIRILNPTQSNVIIRKNQVVAEFAEVGGDIENMWRGGKRFSIGISHGESRNTKMFQPTGSSIPVNPEAYLMPISFLVVGHSFIERAMAVAVAQPDRFPRL</sequence>
<dbReference type="EMBL" id="LR901562">
    <property type="protein sequence ID" value="CAD7248892.1"/>
    <property type="molecule type" value="Genomic_DNA"/>
</dbReference>
<feature type="region of interest" description="Disordered" evidence="1">
    <location>
        <begin position="159"/>
        <end position="196"/>
    </location>
</feature>
<proteinExistence type="predicted"/>
<feature type="compositionally biased region" description="Polar residues" evidence="1">
    <location>
        <begin position="164"/>
        <end position="190"/>
    </location>
</feature>